<feature type="domain" description="Glycosyl transferase family 1" evidence="3">
    <location>
        <begin position="202"/>
        <end position="364"/>
    </location>
</feature>
<evidence type="ECO:0000256" key="2">
    <source>
        <dbReference type="ARBA" id="ARBA00022679"/>
    </source>
</evidence>
<dbReference type="Pfam" id="PF00534">
    <property type="entry name" value="Glycos_transf_1"/>
    <property type="match status" value="1"/>
</dbReference>
<keyword evidence="2" id="KW-0808">Transferase</keyword>
<dbReference type="Pfam" id="PF13575">
    <property type="entry name" value="DUF4135"/>
    <property type="match status" value="1"/>
</dbReference>
<evidence type="ECO:0000313" key="6">
    <source>
        <dbReference type="Proteomes" id="UP001209854"/>
    </source>
</evidence>
<dbReference type="RefSeq" id="WP_262566908.1">
    <property type="nucleotide sequence ID" value="NZ_JAPFCC010000001.1"/>
</dbReference>
<protein>
    <submittedName>
        <fullName evidence="5">DUF4135 domain-containing protein</fullName>
    </submittedName>
</protein>
<dbReference type="Proteomes" id="UP001209854">
    <property type="component" value="Unassembled WGS sequence"/>
</dbReference>
<dbReference type="PANTHER" id="PTHR12526">
    <property type="entry name" value="GLYCOSYLTRANSFERASE"/>
    <property type="match status" value="1"/>
</dbReference>
<sequence length="1141" mass="128497">MSILQNGLFGCLVTHRPGKQLGYNGLQNANDSFLKAIVRHSQFTELHLFLMPAEIEGFRSEWQPHFDAYGSDKVIRLISVHQLPDYFSQCLYAVFHCGDPYISDLVALRDHHAPKCFPVVGRAHTMSDDPGLSRIKDLVMSPVKSCDAILCSSVSQRQVVKRLLSTASASISDSLGIALPYRGRLEQQGLGLEVDSECQESKDAARKLLNLPDDKKILLCLGRLSPFDKMDIHPLLLALNELIEEWRIGDFLLVIAGSGDAGNPYMQSLLKRAYELNLEDHLRFELSIDESKKHQLYKAADVFVSLADNVQESFGITPLEAMRDEVPVVLSDWNGYRELVENEMDGYLIPTIGVNNEALNRSLSLLHAPQARLIEAQSVSVDIEALVNVLAGLLTDDDLRQQIGKAGRRRFVEQFAWSGLIDAYQQMAVALGKEAALVAYRQGRPAGLAFHNVFGHYPSEQLELSQNLVTTDRGLRVLIQSEHGFHFSELKEWLDQDVIYRLLEQCIQSRTVASLEALHEGQSIRFTLAWMLKYQLLKLSEAGSESASFVKMIRSDGSGDDYKLTFPEQRRAHLLQPFLASGMAVLSKAVAPFNEHKPVLLQALGNELVSILDGALLQAIGWFAREQELTAYSEVLEALKQAGGVEFLARSWPYWYRSHRVLVFRYLRSVRCLLRRVQQDMESIQSTYGKVWGSQAGALAGVDFFSHHREYSVFLLTFDNGQKLVYKARDMRVDHALIDPDGQVVKQVNQWLLQVQSQVQSQVQPQIQIGTHRLLCRQESVAGRLIHYGYAEFLDYDESGLTLSADEARDYYRQTGGLLAYVLLLGVADLHQQNLISRNGMIYLIDPKTAFHRGCYHRLLNELKQPETAFLRGFDGSSLEVTGLAHLWQDFHIARLAPCSVKLVNGELLEVEPQQFKPVLMHLLTIEGQNSLDCNPMTRFAEDILAGFTEAIAAVAEHSDECKTLLSGLEGYQIRYQPSMNLNEARKLLCDIQTASALQSLDNERVEAFVRRLTRRMTLAGEVSQRWIEPEWQETVTLLDDSLAGSILGLELPVYTSLVGGRGLSVRQYDGLTESVAGEYFNTDVMDSVRELLDGLKDEAVRLRFVEAYVDMLAVWFTQQLVPGWNMPEDVRQSIRESLSD</sequence>
<gene>
    <name evidence="5" type="ORF">NX722_04505</name>
</gene>
<evidence type="ECO:0000313" key="5">
    <source>
        <dbReference type="EMBL" id="MCW7551915.1"/>
    </source>
</evidence>
<comment type="caution">
    <text evidence="5">The sequence shown here is derived from an EMBL/GenBank/DDBJ whole genome shotgun (WGS) entry which is preliminary data.</text>
</comment>
<dbReference type="SUPFAM" id="SSF53756">
    <property type="entry name" value="UDP-Glycosyltransferase/glycogen phosphorylase"/>
    <property type="match status" value="1"/>
</dbReference>
<proteinExistence type="predicted"/>
<accession>A0ABT3MRB6</accession>
<reference evidence="5 6" key="1">
    <citation type="submission" date="2022-10" db="EMBL/GenBank/DDBJ databases">
        <title>High-quality genome sequences of two octocoral-associated bacteria, Endozoicomonas euniceicola EF212 and Endozoicomonas gorgoniicola PS125.</title>
        <authorList>
            <person name="Chiou Y.-J."/>
            <person name="Chen Y.-H."/>
        </authorList>
    </citation>
    <scope>NUCLEOTIDE SEQUENCE [LARGE SCALE GENOMIC DNA]</scope>
    <source>
        <strain evidence="5 6">PS125</strain>
    </source>
</reference>
<evidence type="ECO:0000256" key="1">
    <source>
        <dbReference type="ARBA" id="ARBA00022676"/>
    </source>
</evidence>
<dbReference type="InterPro" id="IPR025410">
    <property type="entry name" value="Lant_dehyd"/>
</dbReference>
<dbReference type="InterPro" id="IPR001296">
    <property type="entry name" value="Glyco_trans_1"/>
</dbReference>
<evidence type="ECO:0000259" key="4">
    <source>
        <dbReference type="Pfam" id="PF13575"/>
    </source>
</evidence>
<keyword evidence="1" id="KW-0328">Glycosyltransferase</keyword>
<dbReference type="Gene3D" id="3.40.50.2000">
    <property type="entry name" value="Glycogen Phosphorylase B"/>
    <property type="match status" value="1"/>
</dbReference>
<evidence type="ECO:0000259" key="3">
    <source>
        <dbReference type="Pfam" id="PF00534"/>
    </source>
</evidence>
<organism evidence="5 6">
    <name type="scientific">Endozoicomonas gorgoniicola</name>
    <dbReference type="NCBI Taxonomy" id="1234144"/>
    <lineage>
        <taxon>Bacteria</taxon>
        <taxon>Pseudomonadati</taxon>
        <taxon>Pseudomonadota</taxon>
        <taxon>Gammaproteobacteria</taxon>
        <taxon>Oceanospirillales</taxon>
        <taxon>Endozoicomonadaceae</taxon>
        <taxon>Endozoicomonas</taxon>
    </lineage>
</organism>
<dbReference type="PANTHER" id="PTHR12526:SF510">
    <property type="entry name" value="D-INOSITOL 3-PHOSPHATE GLYCOSYLTRANSFERASE"/>
    <property type="match status" value="1"/>
</dbReference>
<feature type="domain" description="Lantibiotic biosynthesis protein dehydration" evidence="4">
    <location>
        <begin position="663"/>
        <end position="856"/>
    </location>
</feature>
<dbReference type="EMBL" id="JAPFCC010000001">
    <property type="protein sequence ID" value="MCW7551915.1"/>
    <property type="molecule type" value="Genomic_DNA"/>
</dbReference>
<dbReference type="CDD" id="cd03801">
    <property type="entry name" value="GT4_PimA-like"/>
    <property type="match status" value="1"/>
</dbReference>
<keyword evidence="6" id="KW-1185">Reference proteome</keyword>
<name>A0ABT3MRB6_9GAMM</name>